<feature type="compositionally biased region" description="Polar residues" evidence="1">
    <location>
        <begin position="27"/>
        <end position="37"/>
    </location>
</feature>
<sequence>MGSTQPADESTPKMVDTELHHEEGTAGESTSVWNQPISHEATAAAAASSDVGLQEMDDFIATYGFEDDDNNNDGHHSDSFVDDYLREQSNAMAEEIQRQLDEQIQQALQEQIDQQMEDYLQREEQEEIMHADCWEPPTYNDSTDPNLSFLSDRLAKAVRLEAAVPTVAEINADIQKIVDRYRTKTEAEATNGHEGLQKGSKRLLSS</sequence>
<accession>A0A9N8HIT3</accession>
<dbReference type="EMBL" id="CAICTM010000615">
    <property type="protein sequence ID" value="CAB9513820.1"/>
    <property type="molecule type" value="Genomic_DNA"/>
</dbReference>
<dbReference type="AlphaFoldDB" id="A0A9N8HIT3"/>
<evidence type="ECO:0000313" key="3">
    <source>
        <dbReference type="Proteomes" id="UP001153069"/>
    </source>
</evidence>
<feature type="region of interest" description="Disordered" evidence="1">
    <location>
        <begin position="186"/>
        <end position="206"/>
    </location>
</feature>
<comment type="caution">
    <text evidence="2">The sequence shown here is derived from an EMBL/GenBank/DDBJ whole genome shotgun (WGS) entry which is preliminary data.</text>
</comment>
<proteinExistence type="predicted"/>
<organism evidence="2 3">
    <name type="scientific">Seminavis robusta</name>
    <dbReference type="NCBI Taxonomy" id="568900"/>
    <lineage>
        <taxon>Eukaryota</taxon>
        <taxon>Sar</taxon>
        <taxon>Stramenopiles</taxon>
        <taxon>Ochrophyta</taxon>
        <taxon>Bacillariophyta</taxon>
        <taxon>Bacillariophyceae</taxon>
        <taxon>Bacillariophycidae</taxon>
        <taxon>Naviculales</taxon>
        <taxon>Naviculaceae</taxon>
        <taxon>Seminavis</taxon>
    </lineage>
</organism>
<feature type="region of interest" description="Disordered" evidence="1">
    <location>
        <begin position="63"/>
        <end position="88"/>
    </location>
</feature>
<name>A0A9N8HIT3_9STRA</name>
<feature type="region of interest" description="Disordered" evidence="1">
    <location>
        <begin position="1"/>
        <end position="49"/>
    </location>
</feature>
<feature type="compositionally biased region" description="Basic and acidic residues" evidence="1">
    <location>
        <begin position="72"/>
        <end position="86"/>
    </location>
</feature>
<feature type="compositionally biased region" description="Basic and acidic residues" evidence="1">
    <location>
        <begin position="15"/>
        <end position="24"/>
    </location>
</feature>
<reference evidence="2" key="1">
    <citation type="submission" date="2020-06" db="EMBL/GenBank/DDBJ databases">
        <authorList>
            <consortium name="Plant Systems Biology data submission"/>
        </authorList>
    </citation>
    <scope>NUCLEOTIDE SEQUENCE</scope>
    <source>
        <strain evidence="2">D6</strain>
    </source>
</reference>
<dbReference type="Proteomes" id="UP001153069">
    <property type="component" value="Unassembled WGS sequence"/>
</dbReference>
<evidence type="ECO:0000256" key="1">
    <source>
        <dbReference type="SAM" id="MobiDB-lite"/>
    </source>
</evidence>
<protein>
    <submittedName>
        <fullName evidence="2">Uncharacterized protein</fullName>
    </submittedName>
</protein>
<evidence type="ECO:0000313" key="2">
    <source>
        <dbReference type="EMBL" id="CAB9513820.1"/>
    </source>
</evidence>
<keyword evidence="3" id="KW-1185">Reference proteome</keyword>
<gene>
    <name evidence="2" type="ORF">SEMRO_616_G175880.1</name>
</gene>